<dbReference type="AlphaFoldDB" id="A0A2A2K803"/>
<dbReference type="EMBL" id="LIAE01009372">
    <property type="protein sequence ID" value="PAV70022.1"/>
    <property type="molecule type" value="Genomic_DNA"/>
</dbReference>
<feature type="compositionally biased region" description="Basic and acidic residues" evidence="1">
    <location>
        <begin position="120"/>
        <end position="133"/>
    </location>
</feature>
<name>A0A2A2K803_9BILA</name>
<evidence type="ECO:0000313" key="3">
    <source>
        <dbReference type="Proteomes" id="UP000218231"/>
    </source>
</evidence>
<accession>A0A2A2K803</accession>
<feature type="compositionally biased region" description="Basic and acidic residues" evidence="1">
    <location>
        <begin position="314"/>
        <end position="345"/>
    </location>
</feature>
<reference evidence="2 3" key="1">
    <citation type="journal article" date="2017" name="Curr. Biol.">
        <title>Genome architecture and evolution of a unichromosomal asexual nematode.</title>
        <authorList>
            <person name="Fradin H."/>
            <person name="Zegar C."/>
            <person name="Gutwein M."/>
            <person name="Lucas J."/>
            <person name="Kovtun M."/>
            <person name="Corcoran D."/>
            <person name="Baugh L.R."/>
            <person name="Kiontke K."/>
            <person name="Gunsalus K."/>
            <person name="Fitch D.H."/>
            <person name="Piano F."/>
        </authorList>
    </citation>
    <scope>NUCLEOTIDE SEQUENCE [LARGE SCALE GENOMIC DNA]</scope>
    <source>
        <strain evidence="2">PF1309</strain>
    </source>
</reference>
<comment type="caution">
    <text evidence="2">The sequence shown here is derived from an EMBL/GenBank/DDBJ whole genome shotgun (WGS) entry which is preliminary data.</text>
</comment>
<feature type="region of interest" description="Disordered" evidence="1">
    <location>
        <begin position="287"/>
        <end position="398"/>
    </location>
</feature>
<gene>
    <name evidence="2" type="ORF">WR25_20171</name>
</gene>
<keyword evidence="3" id="KW-1185">Reference proteome</keyword>
<feature type="region of interest" description="Disordered" evidence="1">
    <location>
        <begin position="120"/>
        <end position="152"/>
    </location>
</feature>
<feature type="compositionally biased region" description="Basic residues" evidence="1">
    <location>
        <begin position="388"/>
        <end position="398"/>
    </location>
</feature>
<protein>
    <submittedName>
        <fullName evidence="2">Uncharacterized protein</fullName>
    </submittedName>
</protein>
<feature type="compositionally biased region" description="Basic and acidic residues" evidence="1">
    <location>
        <begin position="287"/>
        <end position="303"/>
    </location>
</feature>
<proteinExistence type="predicted"/>
<dbReference type="Proteomes" id="UP000218231">
    <property type="component" value="Unassembled WGS sequence"/>
</dbReference>
<feature type="region of interest" description="Disordered" evidence="1">
    <location>
        <begin position="178"/>
        <end position="242"/>
    </location>
</feature>
<evidence type="ECO:0000256" key="1">
    <source>
        <dbReference type="SAM" id="MobiDB-lite"/>
    </source>
</evidence>
<feature type="compositionally biased region" description="Basic and acidic residues" evidence="1">
    <location>
        <begin position="208"/>
        <end position="241"/>
    </location>
</feature>
<evidence type="ECO:0000313" key="2">
    <source>
        <dbReference type="EMBL" id="PAV70022.1"/>
    </source>
</evidence>
<sequence length="398" mass="44527">MRVEALRQRAQEFRGVGRLRRGPQLVVARLPPAIAQIVARAGAEDHRILRHHRHLRAHCGGIGFAQVDAVEQHAARGGIVEAFGELEQRRLARARGADHRHRFARADGERQVVDRRRIGARRIMEAHPLERERPRHRHGQGDRSGGSGDLGRLAQQFGNAARRARAAQQVAIDFGQRAERARDDAARHDEGEHAAARQAPGGDVGDALPHDQHDRPEDEADHDRGHHCAQRDAALRGGEGRVHRRAEARRLARFLTECLHDLHRAQRFGHQRADIGDPILRDARMRADAAAEDGDGQHDERNAKQQHAGKLGRKHEQIDHAADAGRGVAQRDRHGGADDRLDQRRVGRRRRRARPATTHGRSESPSPPRVPRRSSADSGKRHPPSPARLRRSRGRLPA</sequence>
<organism evidence="2 3">
    <name type="scientific">Diploscapter pachys</name>
    <dbReference type="NCBI Taxonomy" id="2018661"/>
    <lineage>
        <taxon>Eukaryota</taxon>
        <taxon>Metazoa</taxon>
        <taxon>Ecdysozoa</taxon>
        <taxon>Nematoda</taxon>
        <taxon>Chromadorea</taxon>
        <taxon>Rhabditida</taxon>
        <taxon>Rhabditina</taxon>
        <taxon>Rhabditomorpha</taxon>
        <taxon>Rhabditoidea</taxon>
        <taxon>Rhabditidae</taxon>
        <taxon>Diploscapter</taxon>
    </lineage>
</organism>
<feature type="compositionally biased region" description="Basic and acidic residues" evidence="1">
    <location>
        <begin position="178"/>
        <end position="195"/>
    </location>
</feature>